<dbReference type="InterPro" id="IPR012779">
    <property type="entry name" value="Peptidase_M1_pepN"/>
</dbReference>
<evidence type="ECO:0000259" key="15">
    <source>
        <dbReference type="Pfam" id="PF11940"/>
    </source>
</evidence>
<evidence type="ECO:0000256" key="13">
    <source>
        <dbReference type="NCBIfam" id="TIGR02414"/>
    </source>
</evidence>
<evidence type="ECO:0000256" key="6">
    <source>
        <dbReference type="ARBA" id="ARBA00022438"/>
    </source>
</evidence>
<evidence type="ECO:0000256" key="5">
    <source>
        <dbReference type="ARBA" id="ARBA00015611"/>
    </source>
</evidence>
<dbReference type="AlphaFoldDB" id="A0A2A4WYQ9"/>
<accession>A0A2A4WYQ9</accession>
<dbReference type="Pfam" id="PF01433">
    <property type="entry name" value="Peptidase_M1"/>
    <property type="match status" value="1"/>
</dbReference>
<dbReference type="SUPFAM" id="SSF63737">
    <property type="entry name" value="Leukotriene A4 hydrolase N-terminal domain"/>
    <property type="match status" value="1"/>
</dbReference>
<dbReference type="EC" id="3.4.11.2" evidence="4 13"/>
<dbReference type="FunFam" id="3.30.2010.30:FF:000002">
    <property type="entry name" value="Putative aminopeptidase N"/>
    <property type="match status" value="1"/>
</dbReference>
<dbReference type="PANTHER" id="PTHR46322">
    <property type="entry name" value="PUROMYCIN-SENSITIVE AMINOPEPTIDASE"/>
    <property type="match status" value="1"/>
</dbReference>
<evidence type="ECO:0000256" key="9">
    <source>
        <dbReference type="ARBA" id="ARBA00022801"/>
    </source>
</evidence>
<dbReference type="SUPFAM" id="SSF55486">
    <property type="entry name" value="Metalloproteases ('zincins'), catalytic domain"/>
    <property type="match status" value="1"/>
</dbReference>
<evidence type="ECO:0000256" key="2">
    <source>
        <dbReference type="ARBA" id="ARBA00001947"/>
    </source>
</evidence>
<dbReference type="InterPro" id="IPR024601">
    <property type="entry name" value="Peptidase_M1_pepN_C"/>
</dbReference>
<comment type="function">
    <text evidence="12">Aminopeptidase N is involved in the degradation of intracellular peptides generated by protein breakdown during normal growth as well as in response to nutrient starvation.</text>
</comment>
<dbReference type="InterPro" id="IPR045357">
    <property type="entry name" value="Aminopeptidase_N-like_N"/>
</dbReference>
<evidence type="ECO:0000256" key="12">
    <source>
        <dbReference type="ARBA" id="ARBA00059739"/>
    </source>
</evidence>
<dbReference type="InterPro" id="IPR042097">
    <property type="entry name" value="Aminopeptidase_N-like_N_sf"/>
</dbReference>
<dbReference type="FunFam" id="2.60.40.1840:FF:000001">
    <property type="entry name" value="Aminopeptidase N"/>
    <property type="match status" value="1"/>
</dbReference>
<name>A0A2A4WYQ9_9GAMM</name>
<evidence type="ECO:0000256" key="7">
    <source>
        <dbReference type="ARBA" id="ARBA00022670"/>
    </source>
</evidence>
<evidence type="ECO:0000256" key="4">
    <source>
        <dbReference type="ARBA" id="ARBA00012564"/>
    </source>
</evidence>
<dbReference type="Gene3D" id="3.30.2010.30">
    <property type="match status" value="1"/>
</dbReference>
<gene>
    <name evidence="18" type="ORF">COB20_14055</name>
</gene>
<dbReference type="GO" id="GO:0016285">
    <property type="term" value="F:alanyl aminopeptidase activity"/>
    <property type="evidence" value="ECO:0007669"/>
    <property type="project" value="UniProtKB-EC"/>
</dbReference>
<sequence>MKNASARTTYLKDYRPPLFTIETTDLYFDLYEDHATVVSKLLIKCNLSADAADANSLQLHGQLLQLEKVFINGQLLEPGQYLRDDESLTIPALDGLLGASFEEFQFECHTRIEPQNNTALEGLYKSKKMFCTQCEAEGFRRITYYLDRPDVMSKFTTTVAADKTKYPILLSNGNKLASGEVDGASDRHWVTWEDPFKKPSYLFALVAGDLVSLDDTFVTCSDREIELRIFVEEKDSDKCDHAMLSLKNSMRWDEEVYGREYDLDIFMIVAVDDFNMGAMENKGLNVFNTSCVLASPKTTTDFSFQRVEAVVAHEYFHNWSGNRVTCRDWFQLSLKEGFTVYRDSEFSADMGSRTVKRIEDVSFLQTVQFAEDGGPMAHSVRPDSYMEISNFYTVTIYEKGAEVVRMVALLLGPEKFRAGSDLYFKRHDGQAVTTEDFVKAMEDASGVDLGQFRNWYYQAGTPVVSIRSEFDADNKRYTLYVSQSCPDTPGQSNKKPLTVPLRLGLLGSDGEDLPLRLHGEDAATSETDRVLSLTEGEQQFVFEGVESEPIPSLLRGFSAPVRLRYDYSRADLLFLMVNDSDGFNRWNASQLLTIGLFDELQSDLVGGKNLILPQSLIDAYAGVLDSTLSDSSVDKAMIAQLLSLPTVGFLIERAEVADVENIHLVREFLLNGLAAKFYSSFLDVYMNNTSDAEYAADAESIARRSLKNLALSYLMRSDKDEAVTLAQQQFVQASNMTDQLSGLRCLVNSGAEAAVELKRDALDSFYKQWSHEPLVVDQWFVAQAVCQLPGSLAQVKQLLAHADFDIRNPNKVRSLIGAFCAQNHVGFHDASGEGYEFLADQVLVLDKLNPQIASRLLTPLTRWRKFSAKRQGLMQTQLQRIKAQEELSKDLFEIVEKSTI</sequence>
<comment type="cofactor">
    <cofactor evidence="2">
        <name>Zn(2+)</name>
        <dbReference type="ChEBI" id="CHEBI:29105"/>
    </cofactor>
</comment>
<feature type="domain" description="Aminopeptidase N-like N-terminal" evidence="17">
    <location>
        <begin position="26"/>
        <end position="202"/>
    </location>
</feature>
<dbReference type="InterPro" id="IPR001930">
    <property type="entry name" value="Peptidase_M1"/>
</dbReference>
<dbReference type="CDD" id="cd09600">
    <property type="entry name" value="M1_APN"/>
    <property type="match status" value="1"/>
</dbReference>
<dbReference type="Gene3D" id="1.25.50.10">
    <property type="entry name" value="Peptidase M1, alanyl aminopeptidase, C-terminal domain"/>
    <property type="match status" value="1"/>
</dbReference>
<dbReference type="InterPro" id="IPR027268">
    <property type="entry name" value="Peptidase_M4/M1_CTD_sf"/>
</dbReference>
<keyword evidence="6 18" id="KW-0031">Aminopeptidase</keyword>
<feature type="domain" description="Peptidase M1 alanyl aminopeptidase C-terminal" evidence="16">
    <location>
        <begin position="570"/>
        <end position="898"/>
    </location>
</feature>
<dbReference type="Gene3D" id="2.60.40.1840">
    <property type="match status" value="1"/>
</dbReference>
<evidence type="ECO:0000256" key="3">
    <source>
        <dbReference type="ARBA" id="ARBA00010136"/>
    </source>
</evidence>
<dbReference type="Proteomes" id="UP000218767">
    <property type="component" value="Unassembled WGS sequence"/>
</dbReference>
<keyword evidence="7" id="KW-0645">Protease</keyword>
<evidence type="ECO:0000259" key="14">
    <source>
        <dbReference type="Pfam" id="PF01433"/>
    </source>
</evidence>
<feature type="domain" description="Peptidase M1 alanyl aminopeptidase Ig-like fold" evidence="15">
    <location>
        <begin position="460"/>
        <end position="566"/>
    </location>
</feature>
<keyword evidence="8" id="KW-0479">Metal-binding</keyword>
<evidence type="ECO:0000256" key="10">
    <source>
        <dbReference type="ARBA" id="ARBA00022833"/>
    </source>
</evidence>
<evidence type="ECO:0000313" key="18">
    <source>
        <dbReference type="EMBL" id="PCI74949.1"/>
    </source>
</evidence>
<comment type="similarity">
    <text evidence="3">Belongs to the peptidase M1 family.</text>
</comment>
<evidence type="ECO:0000256" key="8">
    <source>
        <dbReference type="ARBA" id="ARBA00022723"/>
    </source>
</evidence>
<evidence type="ECO:0000256" key="1">
    <source>
        <dbReference type="ARBA" id="ARBA00000098"/>
    </source>
</evidence>
<dbReference type="Gene3D" id="2.60.40.1730">
    <property type="entry name" value="tricorn interacting facor f3 domain"/>
    <property type="match status" value="1"/>
</dbReference>
<dbReference type="GO" id="GO:0008270">
    <property type="term" value="F:zinc ion binding"/>
    <property type="evidence" value="ECO:0007669"/>
    <property type="project" value="InterPro"/>
</dbReference>
<evidence type="ECO:0000256" key="11">
    <source>
        <dbReference type="ARBA" id="ARBA00023049"/>
    </source>
</evidence>
<dbReference type="NCBIfam" id="TIGR02414">
    <property type="entry name" value="pepN_proteo"/>
    <property type="match status" value="1"/>
</dbReference>
<protein>
    <recommendedName>
        <fullName evidence="5 13">Aminopeptidase N</fullName>
        <ecNumber evidence="4 13">3.4.11.2</ecNumber>
    </recommendedName>
</protein>
<dbReference type="EMBL" id="NVUL01000087">
    <property type="protein sequence ID" value="PCI74949.1"/>
    <property type="molecule type" value="Genomic_DNA"/>
</dbReference>
<dbReference type="GO" id="GO:0006508">
    <property type="term" value="P:proteolysis"/>
    <property type="evidence" value="ECO:0007669"/>
    <property type="project" value="UniProtKB-UniRule"/>
</dbReference>
<dbReference type="GO" id="GO:0008237">
    <property type="term" value="F:metallopeptidase activity"/>
    <property type="evidence" value="ECO:0007669"/>
    <property type="project" value="UniProtKB-UniRule"/>
</dbReference>
<evidence type="ECO:0000259" key="17">
    <source>
        <dbReference type="Pfam" id="PF17900"/>
    </source>
</evidence>
<dbReference type="InterPro" id="IPR014782">
    <property type="entry name" value="Peptidase_M1_dom"/>
</dbReference>
<keyword evidence="10" id="KW-0862">Zinc</keyword>
<comment type="caution">
    <text evidence="18">The sequence shown here is derived from an EMBL/GenBank/DDBJ whole genome shotgun (WGS) entry which is preliminary data.</text>
</comment>
<keyword evidence="9" id="KW-0378">Hydrolase</keyword>
<dbReference type="Pfam" id="PF17900">
    <property type="entry name" value="Peptidase_M1_N"/>
    <property type="match status" value="1"/>
</dbReference>
<dbReference type="Gene3D" id="1.10.390.10">
    <property type="entry name" value="Neutral Protease Domain 2"/>
    <property type="match status" value="1"/>
</dbReference>
<dbReference type="FunFam" id="2.60.40.1730:FF:000005">
    <property type="entry name" value="Aminopeptidase N"/>
    <property type="match status" value="1"/>
</dbReference>
<feature type="domain" description="Peptidase M1 membrane alanine aminopeptidase" evidence="14">
    <location>
        <begin position="245"/>
        <end position="454"/>
    </location>
</feature>
<reference evidence="19" key="1">
    <citation type="submission" date="2017-08" db="EMBL/GenBank/DDBJ databases">
        <title>A dynamic microbial community with high functional redundancy inhabits the cold, oxic subseafloor aquifer.</title>
        <authorList>
            <person name="Tully B.J."/>
            <person name="Wheat C.G."/>
            <person name="Glazer B.T."/>
            <person name="Huber J.A."/>
        </authorList>
    </citation>
    <scope>NUCLEOTIDE SEQUENCE [LARGE SCALE GENOMIC DNA]</scope>
</reference>
<evidence type="ECO:0000259" key="16">
    <source>
        <dbReference type="Pfam" id="PF17432"/>
    </source>
</evidence>
<dbReference type="InterPro" id="IPR035414">
    <property type="entry name" value="Peptidase_M1_pepN_Ig-like"/>
</dbReference>
<dbReference type="PANTHER" id="PTHR46322:SF1">
    <property type="entry name" value="PUROMYCIN-SENSITIVE AMINOPEPTIDASE"/>
    <property type="match status" value="1"/>
</dbReference>
<dbReference type="Pfam" id="PF17432">
    <property type="entry name" value="DUF3458_C"/>
    <property type="match status" value="1"/>
</dbReference>
<keyword evidence="11" id="KW-0482">Metalloprotease</keyword>
<evidence type="ECO:0000313" key="19">
    <source>
        <dbReference type="Proteomes" id="UP000218767"/>
    </source>
</evidence>
<organism evidence="18 19">
    <name type="scientific">SAR86 cluster bacterium</name>
    <dbReference type="NCBI Taxonomy" id="2030880"/>
    <lineage>
        <taxon>Bacteria</taxon>
        <taxon>Pseudomonadati</taxon>
        <taxon>Pseudomonadota</taxon>
        <taxon>Gammaproteobacteria</taxon>
        <taxon>SAR86 cluster</taxon>
    </lineage>
</organism>
<dbReference type="InterPro" id="IPR037144">
    <property type="entry name" value="Peptidase_M1_pepN_C_sf"/>
</dbReference>
<proteinExistence type="inferred from homology"/>
<comment type="catalytic activity">
    <reaction evidence="1">
        <text>Release of an N-terminal amino acid, Xaa-|-Yaa- from a peptide, amide or arylamide. Xaa is preferably Ala, but may be most amino acids including Pro (slow action). When a terminal hydrophobic residue is followed by a prolyl residue, the two may be released as an intact Xaa-Pro dipeptide.</text>
        <dbReference type="EC" id="3.4.11.2"/>
    </reaction>
</comment>
<dbReference type="Pfam" id="PF11940">
    <property type="entry name" value="DUF3458"/>
    <property type="match status" value="1"/>
</dbReference>
<dbReference type="PRINTS" id="PR00756">
    <property type="entry name" value="ALADIPTASE"/>
</dbReference>
<dbReference type="InterPro" id="IPR038438">
    <property type="entry name" value="PepN_Ig-like_sf"/>
</dbReference>